<dbReference type="AlphaFoldDB" id="A0A9Q0X6B0"/>
<dbReference type="GO" id="GO:0036376">
    <property type="term" value="P:sodium ion export across plasma membrane"/>
    <property type="evidence" value="ECO:0007669"/>
    <property type="project" value="TreeGrafter"/>
</dbReference>
<evidence type="ECO:0000256" key="21">
    <source>
        <dbReference type="SAM" id="MobiDB-lite"/>
    </source>
</evidence>
<keyword evidence="14" id="KW-0630">Potassium</keyword>
<reference evidence="24" key="1">
    <citation type="journal article" date="2023" name="DNA Res.">
        <title>Chromosome-level genome assembly of Phrynocephalus forsythii using third-generation DNA sequencing and Hi-C analysis.</title>
        <authorList>
            <person name="Qi Y."/>
            <person name="Zhao W."/>
            <person name="Zhao Y."/>
            <person name="Niu C."/>
            <person name="Cao S."/>
            <person name="Zhang Y."/>
        </authorList>
    </citation>
    <scope>NUCLEOTIDE SEQUENCE</scope>
    <source>
        <tissue evidence="24">Muscle</tissue>
    </source>
</reference>
<keyword evidence="15" id="KW-1278">Translocase</keyword>
<keyword evidence="12" id="KW-0067">ATP-binding</keyword>
<dbReference type="SFLD" id="SFLDG00002">
    <property type="entry name" value="C1.7:_P-type_atpase_like"/>
    <property type="match status" value="1"/>
</dbReference>
<dbReference type="GO" id="GO:0030007">
    <property type="term" value="P:intracellular potassium ion homeostasis"/>
    <property type="evidence" value="ECO:0007669"/>
    <property type="project" value="TreeGrafter"/>
</dbReference>
<dbReference type="InterPro" id="IPR004014">
    <property type="entry name" value="ATPase_P-typ_cation-transptr_N"/>
</dbReference>
<keyword evidence="25" id="KW-1185">Reference proteome</keyword>
<dbReference type="NCBIfam" id="TIGR01106">
    <property type="entry name" value="ATPase-IIC_X-K"/>
    <property type="match status" value="1"/>
</dbReference>
<dbReference type="PRINTS" id="PR00119">
    <property type="entry name" value="CATATPASE"/>
</dbReference>
<dbReference type="InterPro" id="IPR018303">
    <property type="entry name" value="ATPase_P-typ_P_site"/>
</dbReference>
<keyword evidence="8 22" id="KW-0812">Transmembrane</keyword>
<dbReference type="NCBIfam" id="TIGR01494">
    <property type="entry name" value="ATPase_P-type"/>
    <property type="match status" value="2"/>
</dbReference>
<evidence type="ECO:0000313" key="24">
    <source>
        <dbReference type="EMBL" id="KAJ7304117.1"/>
    </source>
</evidence>
<comment type="similarity">
    <text evidence="2">Belongs to the cation transport ATPase (P-type) (TC 3.A.3) family. Type IIC subfamily.</text>
</comment>
<feature type="transmembrane region" description="Helical" evidence="22">
    <location>
        <begin position="1082"/>
        <end position="1098"/>
    </location>
</feature>
<keyword evidence="9" id="KW-0479">Metal-binding</keyword>
<dbReference type="EMBL" id="JAPFRF010000023">
    <property type="protein sequence ID" value="KAJ7304117.1"/>
    <property type="molecule type" value="Genomic_DNA"/>
</dbReference>
<dbReference type="GO" id="GO:0005886">
    <property type="term" value="C:plasma membrane"/>
    <property type="evidence" value="ECO:0007669"/>
    <property type="project" value="TreeGrafter"/>
</dbReference>
<evidence type="ECO:0000256" key="20">
    <source>
        <dbReference type="ARBA" id="ARBA00031813"/>
    </source>
</evidence>
<evidence type="ECO:0000256" key="1">
    <source>
        <dbReference type="ARBA" id="ARBA00004141"/>
    </source>
</evidence>
<dbReference type="GO" id="GO:0008900">
    <property type="term" value="F:P-type potassium:proton transporter activity"/>
    <property type="evidence" value="ECO:0007669"/>
    <property type="project" value="UniProtKB-EC"/>
</dbReference>
<protein>
    <recommendedName>
        <fullName evidence="4">Potassium-transporting ATPase alpha chain 1</fullName>
        <ecNumber evidence="3">7.2.2.19</ecNumber>
    </recommendedName>
    <alternativeName>
        <fullName evidence="19">Gastric H(+)/K(+) ATPase subunit alpha</fullName>
    </alternativeName>
    <alternativeName>
        <fullName evidence="20">Proton pump</fullName>
    </alternativeName>
</protein>
<name>A0A9Q0X6B0_9SAUR</name>
<dbReference type="Pfam" id="PF08282">
    <property type="entry name" value="Hydrolase_3"/>
    <property type="match status" value="1"/>
</dbReference>
<keyword evidence="18 22" id="KW-0472">Membrane</keyword>
<dbReference type="GO" id="GO:0005524">
    <property type="term" value="F:ATP binding"/>
    <property type="evidence" value="ECO:0007669"/>
    <property type="project" value="UniProtKB-KW"/>
</dbReference>
<dbReference type="Pfam" id="PF13246">
    <property type="entry name" value="Cation_ATPase"/>
    <property type="match status" value="1"/>
</dbReference>
<evidence type="ECO:0000256" key="12">
    <source>
        <dbReference type="ARBA" id="ARBA00022840"/>
    </source>
</evidence>
<dbReference type="GO" id="GO:0046872">
    <property type="term" value="F:metal ion binding"/>
    <property type="evidence" value="ECO:0007669"/>
    <property type="project" value="UniProtKB-KW"/>
</dbReference>
<evidence type="ECO:0000256" key="4">
    <source>
        <dbReference type="ARBA" id="ARBA00022094"/>
    </source>
</evidence>
<evidence type="ECO:0000256" key="6">
    <source>
        <dbReference type="ARBA" id="ARBA00022538"/>
    </source>
</evidence>
<dbReference type="InterPro" id="IPR005775">
    <property type="entry name" value="P-type_ATPase_IIC"/>
</dbReference>
<dbReference type="SUPFAM" id="SSF81653">
    <property type="entry name" value="Calcium ATPase, transduction domain A"/>
    <property type="match status" value="1"/>
</dbReference>
<dbReference type="OrthoDB" id="158672at2759"/>
<dbReference type="InterPro" id="IPR044492">
    <property type="entry name" value="P_typ_ATPase_HD_dom"/>
</dbReference>
<dbReference type="Gene3D" id="3.40.1110.10">
    <property type="entry name" value="Calcium-transporting ATPase, cytoplasmic domain N"/>
    <property type="match status" value="1"/>
</dbReference>
<feature type="transmembrane region" description="Helical" evidence="22">
    <location>
        <begin position="185"/>
        <end position="207"/>
    </location>
</feature>
<evidence type="ECO:0000256" key="16">
    <source>
        <dbReference type="ARBA" id="ARBA00022989"/>
    </source>
</evidence>
<evidence type="ECO:0000256" key="2">
    <source>
        <dbReference type="ARBA" id="ARBA00006934"/>
    </source>
</evidence>
<dbReference type="FunFam" id="1.20.1110.10:FF:000079">
    <property type="entry name" value="Sodium/potassium-transporting ATPase subunit alpha"/>
    <property type="match status" value="1"/>
</dbReference>
<comment type="caution">
    <text evidence="24">The sequence shown here is derived from an EMBL/GenBank/DDBJ whole genome shotgun (WGS) entry which is preliminary data.</text>
</comment>
<dbReference type="GO" id="GO:1990573">
    <property type="term" value="P:potassium ion import across plasma membrane"/>
    <property type="evidence" value="ECO:0007669"/>
    <property type="project" value="TreeGrafter"/>
</dbReference>
<evidence type="ECO:0000256" key="7">
    <source>
        <dbReference type="ARBA" id="ARBA00022553"/>
    </source>
</evidence>
<dbReference type="SFLD" id="SFLDF00027">
    <property type="entry name" value="p-type_atpase"/>
    <property type="match status" value="1"/>
</dbReference>
<dbReference type="InterPro" id="IPR006068">
    <property type="entry name" value="ATPase_P-typ_cation-transptr_C"/>
</dbReference>
<dbReference type="Pfam" id="PF00690">
    <property type="entry name" value="Cation_ATPase_N"/>
    <property type="match status" value="1"/>
</dbReference>
<comment type="subcellular location">
    <subcellularLocation>
        <location evidence="1">Membrane</location>
        <topology evidence="1">Multi-pass membrane protein</topology>
    </subcellularLocation>
</comment>
<dbReference type="InterPro" id="IPR050510">
    <property type="entry name" value="Cation_transp_ATPase_P-type"/>
</dbReference>
<dbReference type="FunFam" id="3.40.1110.10:FF:000001">
    <property type="entry name" value="Sodium/potassium-transporting ATPase subunit alpha"/>
    <property type="match status" value="1"/>
</dbReference>
<dbReference type="InterPro" id="IPR023299">
    <property type="entry name" value="ATPase_P-typ_cyto_dom_N"/>
</dbReference>
<evidence type="ECO:0000256" key="18">
    <source>
        <dbReference type="ARBA" id="ARBA00023136"/>
    </source>
</evidence>
<feature type="transmembrane region" description="Helical" evidence="22">
    <location>
        <begin position="417"/>
        <end position="440"/>
    </location>
</feature>
<dbReference type="InterPro" id="IPR008250">
    <property type="entry name" value="ATPase_P-typ_transduc_dom_A_sf"/>
</dbReference>
<feature type="compositionally biased region" description="Polar residues" evidence="21">
    <location>
        <begin position="1"/>
        <end position="15"/>
    </location>
</feature>
<dbReference type="FunFam" id="1.20.1110.10:FF:000095">
    <property type="entry name" value="Sodium/potassium-transporting ATPase subunit alpha-1"/>
    <property type="match status" value="1"/>
</dbReference>
<dbReference type="SMART" id="SM00831">
    <property type="entry name" value="Cation_ATPase_N"/>
    <property type="match status" value="1"/>
</dbReference>
<dbReference type="GO" id="GO:0005391">
    <property type="term" value="F:P-type sodium:potassium-exchanging transporter activity"/>
    <property type="evidence" value="ECO:0007669"/>
    <property type="project" value="TreeGrafter"/>
</dbReference>
<accession>A0A9Q0X6B0</accession>
<dbReference type="FunFam" id="2.70.150.10:FF:000003">
    <property type="entry name" value="Sodium/potassium-transporting ATPase subunit alpha"/>
    <property type="match status" value="1"/>
</dbReference>
<proteinExistence type="inferred from homology"/>
<feature type="transmembrane region" description="Helical" evidence="22">
    <location>
        <begin position="1051"/>
        <end position="1070"/>
    </location>
</feature>
<feature type="transmembrane region" description="Helical" evidence="22">
    <location>
        <begin position="219"/>
        <end position="238"/>
    </location>
</feature>
<evidence type="ECO:0000256" key="13">
    <source>
        <dbReference type="ARBA" id="ARBA00022842"/>
    </source>
</evidence>
<dbReference type="Pfam" id="PF00122">
    <property type="entry name" value="E1-E2_ATPase"/>
    <property type="match status" value="1"/>
</dbReference>
<evidence type="ECO:0000256" key="11">
    <source>
        <dbReference type="ARBA" id="ARBA00022781"/>
    </source>
</evidence>
<evidence type="ECO:0000256" key="5">
    <source>
        <dbReference type="ARBA" id="ARBA00022448"/>
    </source>
</evidence>
<dbReference type="Pfam" id="PF00689">
    <property type="entry name" value="Cation_ATPase_C"/>
    <property type="match status" value="1"/>
</dbReference>
<keyword evidence="16 22" id="KW-1133">Transmembrane helix</keyword>
<evidence type="ECO:0000256" key="8">
    <source>
        <dbReference type="ARBA" id="ARBA00022692"/>
    </source>
</evidence>
<feature type="domain" description="Cation-transporting P-type ATPase N-terminal" evidence="23">
    <location>
        <begin position="131"/>
        <end position="205"/>
    </location>
</feature>
<keyword evidence="7" id="KW-0597">Phosphoprotein</keyword>
<keyword evidence="10" id="KW-0547">Nucleotide-binding</keyword>
<dbReference type="EC" id="7.2.2.19" evidence="3"/>
<keyword evidence="13" id="KW-0460">Magnesium</keyword>
<evidence type="ECO:0000256" key="19">
    <source>
        <dbReference type="ARBA" id="ARBA00029571"/>
    </source>
</evidence>
<dbReference type="PANTHER" id="PTHR43294:SF10">
    <property type="entry name" value="POTASSIUM-TRANSPORTING ATPASE ALPHA CHAIN 1"/>
    <property type="match status" value="1"/>
</dbReference>
<keyword evidence="11" id="KW-0375">Hydrogen ion transport</keyword>
<dbReference type="InterPro" id="IPR001757">
    <property type="entry name" value="P_typ_ATPase"/>
</dbReference>
<sequence length="1120" mass="124698">MSNPNYGKTESNVSAGQDPPPYSEKLLSGEADQQALPEGLIPPMGYEAPPPVPQQCQLYYGPPGAGFSQAAVLQPPQIIINTAVEPDKYDMYSVEMEKQSTGDMDVKIKKKKGKGAKKEKLESMKKEMDVDDHQLSVEELEMKYRTSVTKGLTSATAGEIFLRDGPNELKPPKGTPEYVKFARQLAGGLQCLMWVAAAICLIAFGIQCGQGDLTSADNLYLAIALIAVVVVTGCFGYYQEFKSTNIIASFKNLVPQQATVIRDGDKFQINANQLVVGDLVEIKGGDRVPADIRIITAQGCKVCKESMRTEPFMSLHYKHPQTRSPECTHESPLETRNIAFFSTMCLEGTATGIIVNTGDRTIIGRIASLASGVENEKTPIAIEIEHFVDIIAGLAIFFGGTFFIVAMVIGYQFLKAMVFFMAIVVAYVPEGLLATVTVCLSLTAKRLARKNCVVKNLEAVETLGSTSVICSDKTGTLTQNRMTVAHLWFDNQIHTADTTEDQSGQSFDQSSETWRALCKVVSLCNRAFFKSGQENVPIPKRIVIGDASETALLKFSEITLGNVMEYRERYKKVCEIPFNSTNKFQLSIHELEDPRDQRHLLVMKGAPERILERCSTIMIKGQELPLDEQWKEAFQTAYMDLGGLGERVLGFCHLYLPQNEFPRGYNFDCEEINFPTSGLCFAGLISMIDPPRATVPDAVMKCRTAGIRVIMVTGDHPITAKAIAASVGIISEGSETIEDIATRLRIPVEQVNRRDARACVINGGQLKDMESEELVEILKMHPEMVFARTSPQQKLIIVESCQKLGSIVAVTGDGVNDSPALKKADIGVAMGIAGSDAAKNAADMILLDDNFASIVTGVEQGRLIFDNLKKSIAYTLTKNIPELTPYLIYITVSVPLPLGCITILFIELCTDIFPSVSLAYEKAESDIMHLKPRNPRRDRLVNEALAVYSYFQIGAIQSFAGFTDYFTAMAQEGWFPLKCVGLRADWENDHIQDLQDSYGQEWTFGQRLYQEYTCYTVFFISIEVCQIADVLIRKTRRLSVFQQGFFRNKVLVIAIVFQICVGCFLCYCPGMPNIFNFMPIRFQWWLVPLPYGILIFFYDEIRKLGVRRHPGSWWDRELYY</sequence>
<dbReference type="InterPro" id="IPR059000">
    <property type="entry name" value="ATPase_P-type_domA"/>
</dbReference>
<evidence type="ECO:0000256" key="15">
    <source>
        <dbReference type="ARBA" id="ARBA00022967"/>
    </source>
</evidence>
<feature type="transmembrane region" description="Helical" evidence="22">
    <location>
        <begin position="387"/>
        <end position="411"/>
    </location>
</feature>
<dbReference type="GO" id="GO:0006883">
    <property type="term" value="P:intracellular sodium ion homeostasis"/>
    <property type="evidence" value="ECO:0007669"/>
    <property type="project" value="TreeGrafter"/>
</dbReference>
<dbReference type="SUPFAM" id="SSF81660">
    <property type="entry name" value="Metal cation-transporting ATPase, ATP-binding domain N"/>
    <property type="match status" value="1"/>
</dbReference>
<dbReference type="InterPro" id="IPR023298">
    <property type="entry name" value="ATPase_P-typ_TM_dom_sf"/>
</dbReference>
<evidence type="ECO:0000256" key="22">
    <source>
        <dbReference type="SAM" id="Phobius"/>
    </source>
</evidence>
<evidence type="ECO:0000313" key="25">
    <source>
        <dbReference type="Proteomes" id="UP001142489"/>
    </source>
</evidence>
<dbReference type="PANTHER" id="PTHR43294">
    <property type="entry name" value="SODIUM/POTASSIUM-TRANSPORTING ATPASE SUBUNIT ALPHA"/>
    <property type="match status" value="1"/>
</dbReference>
<dbReference type="Gene3D" id="2.70.150.10">
    <property type="entry name" value="Calcium-transporting ATPase, cytoplasmic transduction domain A"/>
    <property type="match status" value="1"/>
</dbReference>
<dbReference type="FunFam" id="3.40.50.1000:FF:000001">
    <property type="entry name" value="Phospholipid-transporting ATPase IC"/>
    <property type="match status" value="1"/>
</dbReference>
<evidence type="ECO:0000256" key="3">
    <source>
        <dbReference type="ARBA" id="ARBA00012803"/>
    </source>
</evidence>
<feature type="region of interest" description="Disordered" evidence="21">
    <location>
        <begin position="1"/>
        <end position="48"/>
    </location>
</feature>
<gene>
    <name evidence="24" type="ORF">JRQ81_011642</name>
</gene>
<dbReference type="Gene3D" id="3.40.50.1000">
    <property type="entry name" value="HAD superfamily/HAD-like"/>
    <property type="match status" value="1"/>
</dbReference>
<dbReference type="SUPFAM" id="SSF56784">
    <property type="entry name" value="HAD-like"/>
    <property type="match status" value="1"/>
</dbReference>
<feature type="transmembrane region" description="Helical" evidence="22">
    <location>
        <begin position="886"/>
        <end position="906"/>
    </location>
</feature>
<evidence type="ECO:0000256" key="10">
    <source>
        <dbReference type="ARBA" id="ARBA00022741"/>
    </source>
</evidence>
<evidence type="ECO:0000259" key="23">
    <source>
        <dbReference type="SMART" id="SM00831"/>
    </source>
</evidence>
<dbReference type="CDD" id="cd02608">
    <property type="entry name" value="P-type_ATPase_Na-K_like"/>
    <property type="match status" value="1"/>
</dbReference>
<dbReference type="PRINTS" id="PR00121">
    <property type="entry name" value="NAKATPASE"/>
</dbReference>
<keyword evidence="5" id="KW-0813">Transport</keyword>
<evidence type="ECO:0000256" key="17">
    <source>
        <dbReference type="ARBA" id="ARBA00023065"/>
    </source>
</evidence>
<organism evidence="24 25">
    <name type="scientific">Phrynocephalus forsythii</name>
    <dbReference type="NCBI Taxonomy" id="171643"/>
    <lineage>
        <taxon>Eukaryota</taxon>
        <taxon>Metazoa</taxon>
        <taxon>Chordata</taxon>
        <taxon>Craniata</taxon>
        <taxon>Vertebrata</taxon>
        <taxon>Euteleostomi</taxon>
        <taxon>Lepidosauria</taxon>
        <taxon>Squamata</taxon>
        <taxon>Bifurcata</taxon>
        <taxon>Unidentata</taxon>
        <taxon>Episquamata</taxon>
        <taxon>Toxicofera</taxon>
        <taxon>Iguania</taxon>
        <taxon>Acrodonta</taxon>
        <taxon>Agamidae</taxon>
        <taxon>Agaminae</taxon>
        <taxon>Phrynocephalus</taxon>
    </lineage>
</organism>
<keyword evidence="17" id="KW-0406">Ion transport</keyword>
<dbReference type="PROSITE" id="PS00154">
    <property type="entry name" value="ATPASE_E1_E2"/>
    <property type="match status" value="1"/>
</dbReference>
<dbReference type="Proteomes" id="UP001142489">
    <property type="component" value="Unassembled WGS sequence"/>
</dbReference>
<dbReference type="Gene3D" id="1.20.1110.10">
    <property type="entry name" value="Calcium-transporting ATPase, transmembrane domain"/>
    <property type="match status" value="1"/>
</dbReference>
<dbReference type="SUPFAM" id="SSF81665">
    <property type="entry name" value="Calcium ATPase, transmembrane domain M"/>
    <property type="match status" value="1"/>
</dbReference>
<evidence type="ECO:0000256" key="14">
    <source>
        <dbReference type="ARBA" id="ARBA00022958"/>
    </source>
</evidence>
<dbReference type="FunFam" id="3.40.50.1000:FF:000004">
    <property type="entry name" value="Sodium/potassium-transporting ATPase subunit alpha"/>
    <property type="match status" value="1"/>
</dbReference>
<dbReference type="InterPro" id="IPR036412">
    <property type="entry name" value="HAD-like_sf"/>
</dbReference>
<dbReference type="InterPro" id="IPR023214">
    <property type="entry name" value="HAD_sf"/>
</dbReference>
<evidence type="ECO:0000256" key="9">
    <source>
        <dbReference type="ARBA" id="ARBA00022723"/>
    </source>
</evidence>
<dbReference type="SFLD" id="SFLDS00003">
    <property type="entry name" value="Haloacid_Dehalogenase"/>
    <property type="match status" value="1"/>
</dbReference>
<dbReference type="GO" id="GO:0016887">
    <property type="term" value="F:ATP hydrolysis activity"/>
    <property type="evidence" value="ECO:0007669"/>
    <property type="project" value="InterPro"/>
</dbReference>
<keyword evidence="6" id="KW-0633">Potassium transport</keyword>